<accession>A0ACA9UJC1</accession>
<comment type="caution">
    <text evidence="1">The sequence shown here is derived from an EMBL/GenBank/DDBJ whole genome shotgun (WGS) entry which is preliminary data.</text>
</comment>
<sequence>MATWSSLAPEIRLMVLDALVSDGCRLAHLVTVSREWQSVIEPHIFSRITLTVSRLADLNQITHRNRHLVKSLYLAIELETYDCMKCKGKTRELLGLSYKDNRLVTTCIENLFSSLSTWEQDTSNLLLDISIYSPSDSEHWFKYLTFEPDVSIQNFDQYLKEKKRALHESSDRQHGWNAAYQESFPESYAIENVFEEIMGEGRRWKPAALERLFSRFPRLEEIHYEPWREWDRAIERFTDSAYERMFKSLPNVKRLVLFENFNQEYPASIYYAEALRIPSSAVGRAIGLASLKLDILSASFILDATDFFTITTGHTNWPCLSSLSLTSNLLMPDASTTELSSMLELAASAVKRMPKLRVMEIWNGRKGIAAVFRYRRDHGINWRATWDMDFESNVKKSWKSVWQMRRPSSEWTITKEVIGCGKDIQSHGDAIIELQLITEVLRPISLQQIQIEHKMRAASGVCLDRH</sequence>
<dbReference type="EMBL" id="CADEHS020000521">
    <property type="protein sequence ID" value="CAG9953330.1"/>
    <property type="molecule type" value="Genomic_DNA"/>
</dbReference>
<gene>
    <name evidence="1" type="ORF">CRV2_00017537</name>
</gene>
<keyword evidence="2" id="KW-1185">Reference proteome</keyword>
<organism evidence="1 2">
    <name type="scientific">Clonostachys rosea f. rosea IK726</name>
    <dbReference type="NCBI Taxonomy" id="1349383"/>
    <lineage>
        <taxon>Eukaryota</taxon>
        <taxon>Fungi</taxon>
        <taxon>Dikarya</taxon>
        <taxon>Ascomycota</taxon>
        <taxon>Pezizomycotina</taxon>
        <taxon>Sordariomycetes</taxon>
        <taxon>Hypocreomycetidae</taxon>
        <taxon>Hypocreales</taxon>
        <taxon>Bionectriaceae</taxon>
        <taxon>Clonostachys</taxon>
    </lineage>
</organism>
<reference evidence="1" key="2">
    <citation type="submission" date="2021-10" db="EMBL/GenBank/DDBJ databases">
        <authorList>
            <person name="Piombo E."/>
        </authorList>
    </citation>
    <scope>NUCLEOTIDE SEQUENCE</scope>
</reference>
<reference evidence="1" key="1">
    <citation type="submission" date="2020-04" db="EMBL/GenBank/DDBJ databases">
        <authorList>
            <person name="Broberg M."/>
        </authorList>
    </citation>
    <scope>NUCLEOTIDE SEQUENCE</scope>
</reference>
<proteinExistence type="predicted"/>
<evidence type="ECO:0000313" key="2">
    <source>
        <dbReference type="Proteomes" id="UP000836387"/>
    </source>
</evidence>
<name>A0ACA9UJC1_BIOOC</name>
<evidence type="ECO:0000313" key="1">
    <source>
        <dbReference type="EMBL" id="CAG9953330.1"/>
    </source>
</evidence>
<protein>
    <submittedName>
        <fullName evidence="1">Uncharacterized protein</fullName>
    </submittedName>
</protein>
<dbReference type="Proteomes" id="UP000836387">
    <property type="component" value="Unassembled WGS sequence"/>
</dbReference>